<dbReference type="Proteomes" id="UP000813463">
    <property type="component" value="Chromosome 3"/>
</dbReference>
<name>A0ABM3RJF3_SPIOL</name>
<gene>
    <name evidence="2" type="primary">LOC130470138</name>
</gene>
<proteinExistence type="predicted"/>
<evidence type="ECO:0008006" key="3">
    <source>
        <dbReference type="Google" id="ProtNLM"/>
    </source>
</evidence>
<evidence type="ECO:0000313" key="1">
    <source>
        <dbReference type="Proteomes" id="UP000813463"/>
    </source>
</evidence>
<organism evidence="1 2">
    <name type="scientific">Spinacia oleracea</name>
    <name type="common">Spinach</name>
    <dbReference type="NCBI Taxonomy" id="3562"/>
    <lineage>
        <taxon>Eukaryota</taxon>
        <taxon>Viridiplantae</taxon>
        <taxon>Streptophyta</taxon>
        <taxon>Embryophyta</taxon>
        <taxon>Tracheophyta</taxon>
        <taxon>Spermatophyta</taxon>
        <taxon>Magnoliopsida</taxon>
        <taxon>eudicotyledons</taxon>
        <taxon>Gunneridae</taxon>
        <taxon>Pentapetalae</taxon>
        <taxon>Caryophyllales</taxon>
        <taxon>Chenopodiaceae</taxon>
        <taxon>Chenopodioideae</taxon>
        <taxon>Anserineae</taxon>
        <taxon>Spinacia</taxon>
    </lineage>
</organism>
<dbReference type="GeneID" id="130470138"/>
<reference evidence="2" key="2">
    <citation type="submission" date="2025-08" db="UniProtKB">
        <authorList>
            <consortium name="RefSeq"/>
        </authorList>
    </citation>
    <scope>IDENTIFICATION</scope>
    <source>
        <tissue evidence="2">Leaf</tissue>
    </source>
</reference>
<sequence>MKHWVAVNSMLVSWITNMIDETLRSTVEDFDIAGKIVGAFEEEIDTVCQTESVTDYFGRLSTVCKAYVQYARVPQCTCAGCSCNIAWQVGEIREEEHLHYFLIGLENHYEAIRAQLLAQSPLPSVDEAYKRLSIPKICEQRVRLRRQL</sequence>
<evidence type="ECO:0000313" key="2">
    <source>
        <dbReference type="RefSeq" id="XP_056695722.1"/>
    </source>
</evidence>
<dbReference type="RefSeq" id="XP_056695722.1">
    <property type="nucleotide sequence ID" value="XM_056839744.1"/>
</dbReference>
<protein>
    <recommendedName>
        <fullName evidence="3">Retrotransposon gag domain-containing protein</fullName>
    </recommendedName>
</protein>
<accession>A0ABM3RJF3</accession>
<dbReference type="PANTHER" id="PTHR34222">
    <property type="entry name" value="GAG_PRE-INTEGRS DOMAIN-CONTAINING PROTEIN"/>
    <property type="match status" value="1"/>
</dbReference>
<keyword evidence="1" id="KW-1185">Reference proteome</keyword>
<dbReference type="PANTHER" id="PTHR34222:SF94">
    <property type="entry name" value="CCHC-TYPE DOMAIN-CONTAINING PROTEIN"/>
    <property type="match status" value="1"/>
</dbReference>
<reference evidence="1" key="1">
    <citation type="journal article" date="2021" name="Nat. Commun.">
        <title>Genomic analyses provide insights into spinach domestication and the genetic basis of agronomic traits.</title>
        <authorList>
            <person name="Cai X."/>
            <person name="Sun X."/>
            <person name="Xu C."/>
            <person name="Sun H."/>
            <person name="Wang X."/>
            <person name="Ge C."/>
            <person name="Zhang Z."/>
            <person name="Wang Q."/>
            <person name="Fei Z."/>
            <person name="Jiao C."/>
            <person name="Wang Q."/>
        </authorList>
    </citation>
    <scope>NUCLEOTIDE SEQUENCE [LARGE SCALE GENOMIC DNA]</scope>
    <source>
        <strain evidence="1">cv. Varoflay</strain>
    </source>
</reference>